<evidence type="ECO:0000313" key="3">
    <source>
        <dbReference type="Proteomes" id="UP000324222"/>
    </source>
</evidence>
<keyword evidence="3" id="KW-1185">Reference proteome</keyword>
<dbReference type="PANTHER" id="PTHR33050">
    <property type="entry name" value="REVERSE TRANSCRIPTASE DOMAIN-CONTAINING PROTEIN"/>
    <property type="match status" value="1"/>
</dbReference>
<dbReference type="AlphaFoldDB" id="A0A5B7GPX0"/>
<evidence type="ECO:0000256" key="1">
    <source>
        <dbReference type="SAM" id="MobiDB-lite"/>
    </source>
</evidence>
<reference evidence="2 3" key="1">
    <citation type="submission" date="2019-05" db="EMBL/GenBank/DDBJ databases">
        <title>Another draft genome of Portunus trituberculatus and its Hox gene families provides insights of decapod evolution.</title>
        <authorList>
            <person name="Jeong J.-H."/>
            <person name="Song I."/>
            <person name="Kim S."/>
            <person name="Choi T."/>
            <person name="Kim D."/>
            <person name="Ryu S."/>
            <person name="Kim W."/>
        </authorList>
    </citation>
    <scope>NUCLEOTIDE SEQUENCE [LARGE SCALE GENOMIC DNA]</scope>
    <source>
        <tissue evidence="2">Muscle</tissue>
    </source>
</reference>
<comment type="caution">
    <text evidence="2">The sequence shown here is derived from an EMBL/GenBank/DDBJ whole genome shotgun (WGS) entry which is preliminary data.</text>
</comment>
<gene>
    <name evidence="2" type="ORF">E2C01_053103</name>
</gene>
<name>A0A5B7GPX0_PORTR</name>
<accession>A0A5B7GPX0</accession>
<evidence type="ECO:0000313" key="2">
    <source>
        <dbReference type="EMBL" id="MPC59088.1"/>
    </source>
</evidence>
<feature type="region of interest" description="Disordered" evidence="1">
    <location>
        <begin position="131"/>
        <end position="158"/>
    </location>
</feature>
<proteinExistence type="predicted"/>
<dbReference type="PANTHER" id="PTHR33050:SF7">
    <property type="entry name" value="RIBONUCLEASE H"/>
    <property type="match status" value="1"/>
</dbReference>
<dbReference type="EMBL" id="VSRR010016239">
    <property type="protein sequence ID" value="MPC59088.1"/>
    <property type="molecule type" value="Genomic_DNA"/>
</dbReference>
<sequence length="158" mass="17714">MGFRVNVPKSTLTPTQTLVWLGMEWDTARARLRLSPENASKIHRRLFRASVSRTMTRRQWEAILGSLNFAAEVCPLGRIRHRRLVREINSAIPIYPRTPSSRSLVTLPSCYDLGSPTTVSNSGLRGFLHHHKSESQRTPQTWVGVTSPPWATKGKAGG</sequence>
<dbReference type="OrthoDB" id="6380429at2759"/>
<dbReference type="Proteomes" id="UP000324222">
    <property type="component" value="Unassembled WGS sequence"/>
</dbReference>
<protein>
    <submittedName>
        <fullName evidence="2">Uncharacterized protein</fullName>
    </submittedName>
</protein>
<dbReference type="InterPro" id="IPR052055">
    <property type="entry name" value="Hepadnavirus_pol/RT"/>
</dbReference>
<organism evidence="2 3">
    <name type="scientific">Portunus trituberculatus</name>
    <name type="common">Swimming crab</name>
    <name type="synonym">Neptunus trituberculatus</name>
    <dbReference type="NCBI Taxonomy" id="210409"/>
    <lineage>
        <taxon>Eukaryota</taxon>
        <taxon>Metazoa</taxon>
        <taxon>Ecdysozoa</taxon>
        <taxon>Arthropoda</taxon>
        <taxon>Crustacea</taxon>
        <taxon>Multicrustacea</taxon>
        <taxon>Malacostraca</taxon>
        <taxon>Eumalacostraca</taxon>
        <taxon>Eucarida</taxon>
        <taxon>Decapoda</taxon>
        <taxon>Pleocyemata</taxon>
        <taxon>Brachyura</taxon>
        <taxon>Eubrachyura</taxon>
        <taxon>Portunoidea</taxon>
        <taxon>Portunidae</taxon>
        <taxon>Portuninae</taxon>
        <taxon>Portunus</taxon>
    </lineage>
</organism>